<comment type="caution">
    <text evidence="2">The sequence shown here is derived from an EMBL/GenBank/DDBJ whole genome shotgun (WGS) entry which is preliminary data.</text>
</comment>
<organism evidence="2 3">
    <name type="scientific">Rhizobium freirei PRF 81</name>
    <dbReference type="NCBI Taxonomy" id="363754"/>
    <lineage>
        <taxon>Bacteria</taxon>
        <taxon>Pseudomonadati</taxon>
        <taxon>Pseudomonadota</taxon>
        <taxon>Alphaproteobacteria</taxon>
        <taxon>Hyphomicrobiales</taxon>
        <taxon>Rhizobiaceae</taxon>
        <taxon>Rhizobium/Agrobacterium group</taxon>
        <taxon>Rhizobium</taxon>
    </lineage>
</organism>
<evidence type="ECO:0000313" key="3">
    <source>
        <dbReference type="Proteomes" id="UP000012429"/>
    </source>
</evidence>
<evidence type="ECO:0008006" key="4">
    <source>
        <dbReference type="Google" id="ProtNLM"/>
    </source>
</evidence>
<proteinExistence type="predicted"/>
<keyword evidence="3" id="KW-1185">Reference proteome</keyword>
<feature type="transmembrane region" description="Helical" evidence="1">
    <location>
        <begin position="27"/>
        <end position="49"/>
    </location>
</feature>
<evidence type="ECO:0000256" key="1">
    <source>
        <dbReference type="SAM" id="Phobius"/>
    </source>
</evidence>
<keyword evidence="1" id="KW-1133">Transmembrane helix</keyword>
<keyword evidence="1" id="KW-0812">Transmembrane</keyword>
<dbReference type="AlphaFoldDB" id="N6UZL6"/>
<name>N6UZL6_9HYPH</name>
<gene>
    <name evidence="2" type="ORF">RHSP_68034</name>
</gene>
<protein>
    <recommendedName>
        <fullName evidence="4">Transmembrane protein</fullName>
    </recommendedName>
</protein>
<sequence>MSVWAGFIAFGAVIAFGVVVVDVAGAVVVVLGFVVVVLGVAVCAMALTLKSAAKAAVVSILTNRIGSFLR</sequence>
<accession>N6UZL6</accession>
<dbReference type="EMBL" id="AQHN01000061">
    <property type="protein sequence ID" value="ENN87060.1"/>
    <property type="molecule type" value="Genomic_DNA"/>
</dbReference>
<keyword evidence="1" id="KW-0472">Membrane</keyword>
<dbReference type="Proteomes" id="UP000012429">
    <property type="component" value="Unassembled WGS sequence"/>
</dbReference>
<evidence type="ECO:0000313" key="2">
    <source>
        <dbReference type="EMBL" id="ENN87060.1"/>
    </source>
</evidence>
<reference evidence="2 3" key="1">
    <citation type="journal article" date="2012" name="BMC Genomics">
        <title>Genomic basis of broad host range and environmental adaptability of Rhizobium tropici CIAT 899 and Rhizobium sp. PRF 81 which are used in inoculants for common bean (Phaseolus vulgaris L.).</title>
        <authorList>
            <person name="Ormeno-Orrillo E."/>
            <person name="Menna P."/>
            <person name="Almeida L.G."/>
            <person name="Ollero F.J."/>
            <person name="Nicolas M.F."/>
            <person name="Pains Rodrigues E."/>
            <person name="Shigueyoshi Nakatani A."/>
            <person name="Silva Batista J.S."/>
            <person name="Oliveira Chueire L.M."/>
            <person name="Souza R.C."/>
            <person name="Ribeiro Vasconcelos A.T."/>
            <person name="Megias M."/>
            <person name="Hungria M."/>
            <person name="Martinez-Romero E."/>
        </authorList>
    </citation>
    <scope>NUCLEOTIDE SEQUENCE [LARGE SCALE GENOMIC DNA]</scope>
    <source>
        <strain evidence="2 3">PRF 81</strain>
    </source>
</reference>